<dbReference type="InterPro" id="IPR045851">
    <property type="entry name" value="AMP-bd_C_sf"/>
</dbReference>
<dbReference type="EMBL" id="CP035282">
    <property type="protein sequence ID" value="QAT61493.1"/>
    <property type="molecule type" value="Genomic_DNA"/>
</dbReference>
<gene>
    <name evidence="6" type="ORF">EQM13_07830</name>
</gene>
<accession>A0A410QBU9</accession>
<comment type="similarity">
    <text evidence="2">Belongs to the ATP-dependent AMP-binding enzyme family.</text>
</comment>
<evidence type="ECO:0000256" key="2">
    <source>
        <dbReference type="ARBA" id="ARBA00006432"/>
    </source>
</evidence>
<dbReference type="InterPro" id="IPR009081">
    <property type="entry name" value="PP-bd_ACP"/>
</dbReference>
<evidence type="ECO:0000259" key="5">
    <source>
        <dbReference type="PROSITE" id="PS50075"/>
    </source>
</evidence>
<evidence type="ECO:0000256" key="1">
    <source>
        <dbReference type="ARBA" id="ARBA00001957"/>
    </source>
</evidence>
<dbReference type="FunFam" id="3.30.300.30:FF:000010">
    <property type="entry name" value="Enterobactin synthetase component F"/>
    <property type="match status" value="1"/>
</dbReference>
<organism evidence="6 7">
    <name type="scientific">Acidilutibacter cellobiosedens</name>
    <dbReference type="NCBI Taxonomy" id="2507161"/>
    <lineage>
        <taxon>Bacteria</taxon>
        <taxon>Bacillati</taxon>
        <taxon>Bacillota</taxon>
        <taxon>Tissierellia</taxon>
        <taxon>Tissierellales</taxon>
        <taxon>Acidilutibacteraceae</taxon>
        <taxon>Acidilutibacter</taxon>
    </lineage>
</organism>
<reference evidence="7" key="1">
    <citation type="submission" date="2019-01" db="EMBL/GenBank/DDBJ databases">
        <title>Draft genomes of a novel of Sporanaerobacter strains.</title>
        <authorList>
            <person name="Ma S."/>
        </authorList>
    </citation>
    <scope>NUCLEOTIDE SEQUENCE [LARGE SCALE GENOMIC DNA]</scope>
    <source>
        <strain evidence="7">NJN-17</strain>
    </source>
</reference>
<dbReference type="OrthoDB" id="9778383at2"/>
<name>A0A410QBU9_9FIRM</name>
<comment type="cofactor">
    <cofactor evidence="1">
        <name>pantetheine 4'-phosphate</name>
        <dbReference type="ChEBI" id="CHEBI:47942"/>
    </cofactor>
</comment>
<dbReference type="InterPro" id="IPR036736">
    <property type="entry name" value="ACP-like_sf"/>
</dbReference>
<dbReference type="Proteomes" id="UP000287969">
    <property type="component" value="Chromosome"/>
</dbReference>
<dbReference type="PANTHER" id="PTHR44845:SF7">
    <property type="entry name" value="PLIPASTATIN SYNTHASE SUBUNIT D"/>
    <property type="match status" value="1"/>
</dbReference>
<evidence type="ECO:0000256" key="4">
    <source>
        <dbReference type="ARBA" id="ARBA00022553"/>
    </source>
</evidence>
<proteinExistence type="inferred from homology"/>
<dbReference type="SUPFAM" id="SSF56801">
    <property type="entry name" value="Acetyl-CoA synthetase-like"/>
    <property type="match status" value="1"/>
</dbReference>
<dbReference type="InterPro" id="IPR025110">
    <property type="entry name" value="AMP-bd_C"/>
</dbReference>
<evidence type="ECO:0000313" key="7">
    <source>
        <dbReference type="Proteomes" id="UP000287969"/>
    </source>
</evidence>
<keyword evidence="3" id="KW-0596">Phosphopantetheine</keyword>
<dbReference type="Gene3D" id="3.30.300.30">
    <property type="match status" value="1"/>
</dbReference>
<dbReference type="PANTHER" id="PTHR44845">
    <property type="entry name" value="CARRIER DOMAIN-CONTAINING PROTEIN"/>
    <property type="match status" value="1"/>
</dbReference>
<dbReference type="FunFam" id="1.10.1200.10:FF:000005">
    <property type="entry name" value="Nonribosomal peptide synthetase 1"/>
    <property type="match status" value="1"/>
</dbReference>
<feature type="domain" description="Carrier" evidence="5">
    <location>
        <begin position="121"/>
        <end position="196"/>
    </location>
</feature>
<protein>
    <recommendedName>
        <fullName evidence="5">Carrier domain-containing protein</fullName>
    </recommendedName>
</protein>
<sequence length="717" mass="84517">MKRIDGNIEYLGRTDNQVKIRGFRIELGEIENRLLQHEDIKEAAVTAREDEGEKYICAYVVSDKDIATLDLRGYLKKSLPEYMIPSYFMKLEKMPLTANGKLNRKSLPKPEIEINLNEYEEPRNETEEKLVKIWKEVLGAEKVGINDNFFELGGHSLKASILSNRIYKELNIDIPIGEIYNRPTVKEICELIQKNEELSLRSMNIDLKNKFSKPSMIVKYDTELTEEIVLHTDEDIEKVLDYIKNNSKESIDIDYITDYSSLEEGPIIQKINTDKLSKKLKLKKIEENKIDRILKELKADSDELRENIFLKKRVYKYDMGCVANENAKLWDRKIKRSKIRFIIPFKNKNFQDNKNAILLKLINEQPVLRSSICFEEGLYKFAEYEKLDNINFNIIDLSEYDYKSKIEAMERIMDFMEKALNEEGGLNNILYYFAIIKLSLNQYCFLLNIAHLISDINAKRIIRMYLEERCDKNYEILPFSHYINNILLCDKEKKFEIFNKSLILKEYKAAADLFYKKYPCYTTGSPIRFSEPFVIKYNSDFKPILETAIYIVSKILYIQFEIDSIPLGILSNKRIWEKYKYYNTIGNFVDKIPCTFNGVSHKNSKFDYYKKYLETDAELSKDNIVLKELNGDIEFTKYIYILSPFSLNYLGDYTPFEDEQYLKGIRRTFIQSYPVNSYSVGGSELRIIFINGVEKDRLPSIEKFMEELGGTYEWRYI</sequence>
<dbReference type="PROSITE" id="PS50075">
    <property type="entry name" value="CARRIER"/>
    <property type="match status" value="1"/>
</dbReference>
<dbReference type="Gene3D" id="1.10.1200.10">
    <property type="entry name" value="ACP-like"/>
    <property type="match status" value="1"/>
</dbReference>
<keyword evidence="4" id="KW-0597">Phosphoprotein</keyword>
<dbReference type="Pfam" id="PF00550">
    <property type="entry name" value="PP-binding"/>
    <property type="match status" value="1"/>
</dbReference>
<evidence type="ECO:0000256" key="3">
    <source>
        <dbReference type="ARBA" id="ARBA00022450"/>
    </source>
</evidence>
<dbReference type="SUPFAM" id="SSF47336">
    <property type="entry name" value="ACP-like"/>
    <property type="match status" value="1"/>
</dbReference>
<dbReference type="AlphaFoldDB" id="A0A410QBU9"/>
<dbReference type="GO" id="GO:0044550">
    <property type="term" value="P:secondary metabolite biosynthetic process"/>
    <property type="evidence" value="ECO:0007669"/>
    <property type="project" value="UniProtKB-ARBA"/>
</dbReference>
<dbReference type="Pfam" id="PF13193">
    <property type="entry name" value="AMP-binding_C"/>
    <property type="match status" value="1"/>
</dbReference>
<dbReference type="KEGG" id="spoa:EQM13_07830"/>
<evidence type="ECO:0000313" key="6">
    <source>
        <dbReference type="EMBL" id="QAT61493.1"/>
    </source>
</evidence>
<keyword evidence="7" id="KW-1185">Reference proteome</keyword>